<dbReference type="Pfam" id="PF10035">
    <property type="entry name" value="DUF2179"/>
    <property type="match status" value="1"/>
</dbReference>
<organism evidence="7 8">
    <name type="scientific">Melghirimyces algeriensis</name>
    <dbReference type="NCBI Taxonomy" id="910412"/>
    <lineage>
        <taxon>Bacteria</taxon>
        <taxon>Bacillati</taxon>
        <taxon>Bacillota</taxon>
        <taxon>Bacilli</taxon>
        <taxon>Bacillales</taxon>
        <taxon>Thermoactinomycetaceae</taxon>
        <taxon>Melghirimyces</taxon>
    </lineage>
</organism>
<dbReference type="AlphaFoldDB" id="A0A521C7R7"/>
<dbReference type="EMBL" id="FXTI01000003">
    <property type="protein sequence ID" value="SMO55415.1"/>
    <property type="molecule type" value="Genomic_DNA"/>
</dbReference>
<dbReference type="GO" id="GO:0005886">
    <property type="term" value="C:plasma membrane"/>
    <property type="evidence" value="ECO:0007669"/>
    <property type="project" value="UniProtKB-SubCell"/>
</dbReference>
<comment type="subcellular location">
    <subcellularLocation>
        <location evidence="1">Cell membrane</location>
        <topology evidence="1">Multi-pass membrane protein</topology>
    </subcellularLocation>
</comment>
<protein>
    <recommendedName>
        <fullName evidence="6">DUF2179 domain-containing protein</fullName>
    </recommendedName>
</protein>
<keyword evidence="5" id="KW-0472">Membrane</keyword>
<gene>
    <name evidence="7" type="ORF">SAMN06264849_103172</name>
</gene>
<keyword evidence="3" id="KW-0812">Transmembrane</keyword>
<name>A0A521C7R7_9BACL</name>
<dbReference type="InterPro" id="IPR019264">
    <property type="entry name" value="DUF2179"/>
</dbReference>
<dbReference type="Gene3D" id="3.30.70.120">
    <property type="match status" value="1"/>
</dbReference>
<feature type="domain" description="DUF2179" evidence="6">
    <location>
        <begin position="1"/>
        <end position="37"/>
    </location>
</feature>
<evidence type="ECO:0000256" key="4">
    <source>
        <dbReference type="ARBA" id="ARBA00022989"/>
    </source>
</evidence>
<evidence type="ECO:0000313" key="8">
    <source>
        <dbReference type="Proteomes" id="UP000315636"/>
    </source>
</evidence>
<sequence length="46" mass="5287">MIFCVITRLEEAKLKLIVEDIDPQAFLAIGDIHDIKGGHFKKRNIH</sequence>
<evidence type="ECO:0000256" key="3">
    <source>
        <dbReference type="ARBA" id="ARBA00022692"/>
    </source>
</evidence>
<dbReference type="Proteomes" id="UP000315636">
    <property type="component" value="Unassembled WGS sequence"/>
</dbReference>
<keyword evidence="2" id="KW-1003">Cell membrane</keyword>
<evidence type="ECO:0000256" key="1">
    <source>
        <dbReference type="ARBA" id="ARBA00004651"/>
    </source>
</evidence>
<reference evidence="7 8" key="1">
    <citation type="submission" date="2017-05" db="EMBL/GenBank/DDBJ databases">
        <authorList>
            <person name="Varghese N."/>
            <person name="Submissions S."/>
        </authorList>
    </citation>
    <scope>NUCLEOTIDE SEQUENCE [LARGE SCALE GENOMIC DNA]</scope>
    <source>
        <strain evidence="7 8">DSM 45474</strain>
    </source>
</reference>
<evidence type="ECO:0000256" key="5">
    <source>
        <dbReference type="ARBA" id="ARBA00023136"/>
    </source>
</evidence>
<evidence type="ECO:0000256" key="2">
    <source>
        <dbReference type="ARBA" id="ARBA00022475"/>
    </source>
</evidence>
<dbReference type="InterPro" id="IPR015867">
    <property type="entry name" value="N-reg_PII/ATP_PRibTrfase_C"/>
</dbReference>
<keyword evidence="8" id="KW-1185">Reference proteome</keyword>
<proteinExistence type="predicted"/>
<evidence type="ECO:0000259" key="6">
    <source>
        <dbReference type="Pfam" id="PF10035"/>
    </source>
</evidence>
<evidence type="ECO:0000313" key="7">
    <source>
        <dbReference type="EMBL" id="SMO55415.1"/>
    </source>
</evidence>
<accession>A0A521C7R7</accession>
<keyword evidence="4" id="KW-1133">Transmembrane helix</keyword>